<dbReference type="EMBL" id="RIBY02002522">
    <property type="protein sequence ID" value="KAH9810513.1"/>
    <property type="molecule type" value="Genomic_DNA"/>
</dbReference>
<dbReference type="PANTHER" id="PTHR37013:SF3">
    <property type="entry name" value="INTEGRAL MEMBRANE PROTEIN (AFU_ORTHOLOGUE AFUA_1G05950)"/>
    <property type="match status" value="1"/>
</dbReference>
<evidence type="ECO:0000313" key="4">
    <source>
        <dbReference type="Proteomes" id="UP001138500"/>
    </source>
</evidence>
<organism evidence="3 4">
    <name type="scientific">Teratosphaeria destructans</name>
    <dbReference type="NCBI Taxonomy" id="418781"/>
    <lineage>
        <taxon>Eukaryota</taxon>
        <taxon>Fungi</taxon>
        <taxon>Dikarya</taxon>
        <taxon>Ascomycota</taxon>
        <taxon>Pezizomycotina</taxon>
        <taxon>Dothideomycetes</taxon>
        <taxon>Dothideomycetidae</taxon>
        <taxon>Mycosphaerellales</taxon>
        <taxon>Teratosphaeriaceae</taxon>
        <taxon>Teratosphaeria</taxon>
    </lineage>
</organism>
<feature type="transmembrane region" description="Helical" evidence="1">
    <location>
        <begin position="31"/>
        <end position="55"/>
    </location>
</feature>
<reference evidence="3 4" key="1">
    <citation type="journal article" date="2018" name="IMA Fungus">
        <title>IMA Genome-F 10: Nine draft genome sequences of Claviceps purpurea s.lat., including C. arundinis, C. humidiphila, and C. cf. spartinae, pseudomolecules for the pitch canker pathogen Fusarium circinatum, draft genome of Davidsoniella eucalypti, Grosmannia galeiformis, Quambalaria eucalypti, and Teratosphaeria destructans.</title>
        <authorList>
            <person name="Wingfield B.D."/>
            <person name="Liu M."/>
            <person name="Nguyen H.D."/>
            <person name="Lane F.A."/>
            <person name="Morgan S.W."/>
            <person name="De Vos L."/>
            <person name="Wilken P.M."/>
            <person name="Duong T.A."/>
            <person name="Aylward J."/>
            <person name="Coetzee M.P."/>
            <person name="Dadej K."/>
            <person name="De Beer Z.W."/>
            <person name="Findlay W."/>
            <person name="Havenga M."/>
            <person name="Kolarik M."/>
            <person name="Menzies J.G."/>
            <person name="Naidoo K."/>
            <person name="Pochopski O."/>
            <person name="Shoukouhi P."/>
            <person name="Santana Q.C."/>
            <person name="Seifert K.A."/>
            <person name="Soal N."/>
            <person name="Steenkamp E.T."/>
            <person name="Tatham C.T."/>
            <person name="van der Nest M.A."/>
            <person name="Wingfield M.J."/>
        </authorList>
    </citation>
    <scope>NUCLEOTIDE SEQUENCE [LARGE SCALE GENOMIC DNA]</scope>
    <source>
        <strain evidence="3">CMW44962</strain>
    </source>
</reference>
<dbReference type="Pfam" id="PF24802">
    <property type="entry name" value="DUF7703"/>
    <property type="match status" value="1"/>
</dbReference>
<keyword evidence="1" id="KW-1133">Transmembrane helix</keyword>
<keyword evidence="1" id="KW-0812">Transmembrane</keyword>
<name>A0A9W7SII9_9PEZI</name>
<accession>A0A9W7SII9</accession>
<keyword evidence="4" id="KW-1185">Reference proteome</keyword>
<feature type="domain" description="DUF7703" evidence="2">
    <location>
        <begin position="26"/>
        <end position="89"/>
    </location>
</feature>
<dbReference type="Proteomes" id="UP001138500">
    <property type="component" value="Unassembled WGS sequence"/>
</dbReference>
<reference evidence="3 4" key="2">
    <citation type="journal article" date="2021" name="Curr. Genet.">
        <title>Genetic response to nitrogen starvation in the aggressive Eucalyptus foliar pathogen Teratosphaeria destructans.</title>
        <authorList>
            <person name="Havenga M."/>
            <person name="Wingfield B.D."/>
            <person name="Wingfield M.J."/>
            <person name="Dreyer L.L."/>
            <person name="Roets F."/>
            <person name="Aylward J."/>
        </authorList>
    </citation>
    <scope>NUCLEOTIDE SEQUENCE [LARGE SCALE GENOMIC DNA]</scope>
    <source>
        <strain evidence="3">CMW44962</strain>
    </source>
</reference>
<keyword evidence="1" id="KW-0472">Membrane</keyword>
<dbReference type="OrthoDB" id="405906at2759"/>
<evidence type="ECO:0000313" key="3">
    <source>
        <dbReference type="EMBL" id="KAH9810513.1"/>
    </source>
</evidence>
<dbReference type="AlphaFoldDB" id="A0A9W7SII9"/>
<evidence type="ECO:0000256" key="1">
    <source>
        <dbReference type="SAM" id="Phobius"/>
    </source>
</evidence>
<comment type="caution">
    <text evidence="3">The sequence shown here is derived from an EMBL/GenBank/DDBJ whole genome shotgun (WGS) entry which is preliminary data.</text>
</comment>
<gene>
    <name evidence="3" type="ORF">Tdes44962_MAKER06047</name>
</gene>
<sequence>MLSGEENDHNVSWTKPNGGLGVDGHSQTHEVLVAFFTGLGLYNAIELVGMVFLTFRKYNGTYFWSLLVAAFGIVCASLCNILKTFDRFNTGDAEYATLVLGTQLILINAIIIAMDLGVLLLEATARHILQILVKNLIYSIKLKLEFAILGKLVRCVGSKDSALEGSSKTCVSFITAVPKLDAEDMEGGATGATDPDLVHSNIIYPSRSDTRTHKCDLDYKFARFRHLENIATLQLSPAHFQDSLQRQHVTPEKEG</sequence>
<feature type="transmembrane region" description="Helical" evidence="1">
    <location>
        <begin position="95"/>
        <end position="121"/>
    </location>
</feature>
<dbReference type="PANTHER" id="PTHR37013">
    <property type="entry name" value="INTEGRAL MEMBRANE PROTEIN (AFU_ORTHOLOGUE AFUA_1G05950)-RELATED"/>
    <property type="match status" value="1"/>
</dbReference>
<proteinExistence type="predicted"/>
<dbReference type="InterPro" id="IPR056120">
    <property type="entry name" value="DUF7703"/>
</dbReference>
<protein>
    <submittedName>
        <fullName evidence="3">Integral membrane protein</fullName>
    </submittedName>
</protein>
<evidence type="ECO:0000259" key="2">
    <source>
        <dbReference type="Pfam" id="PF24802"/>
    </source>
</evidence>
<feature type="transmembrane region" description="Helical" evidence="1">
    <location>
        <begin position="62"/>
        <end position="83"/>
    </location>
</feature>